<keyword evidence="1" id="KW-1133">Transmembrane helix</keyword>
<organism evidence="2 3">
    <name type="scientific">Planotetraspora thailandica</name>
    <dbReference type="NCBI Taxonomy" id="487172"/>
    <lineage>
        <taxon>Bacteria</taxon>
        <taxon>Bacillati</taxon>
        <taxon>Actinomycetota</taxon>
        <taxon>Actinomycetes</taxon>
        <taxon>Streptosporangiales</taxon>
        <taxon>Streptosporangiaceae</taxon>
        <taxon>Planotetraspora</taxon>
    </lineage>
</organism>
<gene>
    <name evidence="2" type="ORF">Pth03_56480</name>
</gene>
<keyword evidence="1" id="KW-0472">Membrane</keyword>
<accession>A0A8J3XXY9</accession>
<dbReference type="EMBL" id="BOOR01000048">
    <property type="protein sequence ID" value="GII57259.1"/>
    <property type="molecule type" value="Genomic_DNA"/>
</dbReference>
<evidence type="ECO:0000256" key="1">
    <source>
        <dbReference type="SAM" id="Phobius"/>
    </source>
</evidence>
<keyword evidence="3" id="KW-1185">Reference proteome</keyword>
<evidence type="ECO:0000313" key="3">
    <source>
        <dbReference type="Proteomes" id="UP000605992"/>
    </source>
</evidence>
<dbReference type="AlphaFoldDB" id="A0A8J3XXY9"/>
<proteinExistence type="predicted"/>
<feature type="transmembrane region" description="Helical" evidence="1">
    <location>
        <begin position="20"/>
        <end position="42"/>
    </location>
</feature>
<reference evidence="2" key="1">
    <citation type="submission" date="2021-01" db="EMBL/GenBank/DDBJ databases">
        <title>Whole genome shotgun sequence of Planotetraspora thailandica NBRC 104271.</title>
        <authorList>
            <person name="Komaki H."/>
            <person name="Tamura T."/>
        </authorList>
    </citation>
    <scope>NUCLEOTIDE SEQUENCE</scope>
    <source>
        <strain evidence="2">NBRC 104271</strain>
    </source>
</reference>
<feature type="transmembrane region" description="Helical" evidence="1">
    <location>
        <begin position="78"/>
        <end position="96"/>
    </location>
</feature>
<comment type="caution">
    <text evidence="2">The sequence shown here is derived from an EMBL/GenBank/DDBJ whole genome shotgun (WGS) entry which is preliminary data.</text>
</comment>
<name>A0A8J3XXY9_9ACTN</name>
<sequence>MALYGLSMVLPPEGVPAIDAVRMIVSVLLAPFQVAVPALCYVRLRELKGSAEMAPGEAPYEENGSSALPVRPPARLRWPLVAAVLPGLLYGGFIVVNPLSLANVIDNAISGPDLDRSRPTAQIAFGPAGRPVIMIADGLPQLTFCGDGTCASHSTTTLEEYFDLHPAATVIADGTLVVAGWVGTGGDRMELEMFSCRPQGCAKRSVRPLRVAEKGWLHVHAAAVATPDGIAIASIAPSSDRSTASAELTLCRDVTCANPRTTRLGGTDPDSTDVNVDNRILAVTATADGRPVVAYIERVTGKVTVATCDSPTCAHPIVHPHDPSSQTYGWRYRSLRLQIAVRPDSRPVLVYNGDDHDDEDSTQILICTDTTCSGTPRRVEVRELDAIGAPGLALDPRGRLLLAGYYVGRDDLSLIMLVCEDDGCTRRTAIRLIQGLASAGHLDFAVGPDHLPHLVWFGRANTEDDNFFHMLTCPDIRCGRG</sequence>
<keyword evidence="1" id="KW-0812">Transmembrane</keyword>
<protein>
    <submittedName>
        <fullName evidence="2">Uncharacterized protein</fullName>
    </submittedName>
</protein>
<evidence type="ECO:0000313" key="2">
    <source>
        <dbReference type="EMBL" id="GII57259.1"/>
    </source>
</evidence>
<dbReference type="Proteomes" id="UP000605992">
    <property type="component" value="Unassembled WGS sequence"/>
</dbReference>